<dbReference type="Gene3D" id="3.40.50.300">
    <property type="entry name" value="P-loop containing nucleotide triphosphate hydrolases"/>
    <property type="match status" value="1"/>
</dbReference>
<comment type="caution">
    <text evidence="1">The sequence shown here is derived from an EMBL/GenBank/DDBJ whole genome shotgun (WGS) entry which is preliminary data.</text>
</comment>
<name>A0A4V5N9P4_9PEZI</name>
<dbReference type="Proteomes" id="UP000308768">
    <property type="component" value="Unassembled WGS sequence"/>
</dbReference>
<evidence type="ECO:0000313" key="1">
    <source>
        <dbReference type="EMBL" id="TKA38659.1"/>
    </source>
</evidence>
<protein>
    <recommendedName>
        <fullName evidence="3">G domain-containing protein</fullName>
    </recommendedName>
</protein>
<dbReference type="STRING" id="331657.A0A4V5N9P4"/>
<dbReference type="AlphaFoldDB" id="A0A4V5N9P4"/>
<sequence>MVIGAKNCGKTSFINFLRTSLALPPHKRVQTSPPPRTTEHAHSAFTSHYLEAEIDNERIGVTLWDSP</sequence>
<reference evidence="1 2" key="1">
    <citation type="submission" date="2017-03" db="EMBL/GenBank/DDBJ databases">
        <title>Genomes of endolithic fungi from Antarctica.</title>
        <authorList>
            <person name="Coleine C."/>
            <person name="Masonjones S."/>
            <person name="Stajich J.E."/>
        </authorList>
    </citation>
    <scope>NUCLEOTIDE SEQUENCE [LARGE SCALE GENOMIC DNA]</scope>
    <source>
        <strain evidence="1 2">CCFEE 5187</strain>
    </source>
</reference>
<dbReference type="OrthoDB" id="5337438at2759"/>
<keyword evidence="2" id="KW-1185">Reference proteome</keyword>
<dbReference type="InterPro" id="IPR027417">
    <property type="entry name" value="P-loop_NTPase"/>
</dbReference>
<gene>
    <name evidence="1" type="ORF">B0A49_13870</name>
</gene>
<dbReference type="EMBL" id="NAJN01003502">
    <property type="protein sequence ID" value="TKA38659.1"/>
    <property type="molecule type" value="Genomic_DNA"/>
</dbReference>
<proteinExistence type="predicted"/>
<evidence type="ECO:0008006" key="3">
    <source>
        <dbReference type="Google" id="ProtNLM"/>
    </source>
</evidence>
<feature type="non-terminal residue" evidence="1">
    <location>
        <position position="67"/>
    </location>
</feature>
<accession>A0A4V5N9P4</accession>
<dbReference type="CDD" id="cd00882">
    <property type="entry name" value="Ras_like_GTPase"/>
    <property type="match status" value="1"/>
</dbReference>
<dbReference type="SUPFAM" id="SSF52540">
    <property type="entry name" value="P-loop containing nucleoside triphosphate hydrolases"/>
    <property type="match status" value="1"/>
</dbReference>
<evidence type="ECO:0000313" key="2">
    <source>
        <dbReference type="Proteomes" id="UP000308768"/>
    </source>
</evidence>
<organism evidence="1 2">
    <name type="scientific">Cryomyces minteri</name>
    <dbReference type="NCBI Taxonomy" id="331657"/>
    <lineage>
        <taxon>Eukaryota</taxon>
        <taxon>Fungi</taxon>
        <taxon>Dikarya</taxon>
        <taxon>Ascomycota</taxon>
        <taxon>Pezizomycotina</taxon>
        <taxon>Dothideomycetes</taxon>
        <taxon>Dothideomycetes incertae sedis</taxon>
        <taxon>Cryomyces</taxon>
    </lineage>
</organism>